<dbReference type="AlphaFoldDB" id="A0A4R5N7R1"/>
<dbReference type="GO" id="GO:0009986">
    <property type="term" value="C:cell surface"/>
    <property type="evidence" value="ECO:0007669"/>
    <property type="project" value="UniProtKB-SubCell"/>
</dbReference>
<proteinExistence type="predicted"/>
<dbReference type="STRING" id="907931.GCA_000165675_01324"/>
<protein>
    <recommendedName>
        <fullName evidence="6">Prepilin-type N-terminal cleavage/methylation domain-containing protein</fullName>
    </recommendedName>
</protein>
<reference evidence="4 5" key="1">
    <citation type="journal article" date="2019" name="Appl. Microbiol. Biotechnol.">
        <title>Uncovering carbohydrate metabolism through a genotype-phenotype association study of 56 lactic acid bacteria genomes.</title>
        <authorList>
            <person name="Buron-Moles G."/>
            <person name="Chailyan A."/>
            <person name="Dolejs I."/>
            <person name="Forster J."/>
            <person name="Miks M.H."/>
        </authorList>
    </citation>
    <scope>NUCLEOTIDE SEQUENCE [LARGE SCALE GENOMIC DNA]</scope>
    <source>
        <strain evidence="4 5">ATCC 700006</strain>
    </source>
</reference>
<gene>
    <name evidence="4" type="ORF">C5L23_000238</name>
</gene>
<evidence type="ECO:0000256" key="3">
    <source>
        <dbReference type="SAM" id="Phobius"/>
    </source>
</evidence>
<dbReference type="EMBL" id="PUFI01000014">
    <property type="protein sequence ID" value="TDG67932.1"/>
    <property type="molecule type" value="Genomic_DNA"/>
</dbReference>
<evidence type="ECO:0000256" key="1">
    <source>
        <dbReference type="ARBA" id="ARBA00004241"/>
    </source>
</evidence>
<dbReference type="Proteomes" id="UP000295681">
    <property type="component" value="Unassembled WGS sequence"/>
</dbReference>
<accession>A0A4R5N7R1</accession>
<sequence>MNVCLNRYKGFTLIEAMVTLLISILVLVTLQFAIGLCQHHMANDPEITWQTTLTQITAQNPGYQVVSHTHHSIELIKHHKKFCLKVANRKLLLSCYDGGQIILMHDIDELTVNKVKSRYHLTARFQGQNLEGELYFKRYNR</sequence>
<dbReference type="InterPro" id="IPR012902">
    <property type="entry name" value="N_methyl_site"/>
</dbReference>
<evidence type="ECO:0000256" key="2">
    <source>
        <dbReference type="ARBA" id="ARBA00023287"/>
    </source>
</evidence>
<feature type="transmembrane region" description="Helical" evidence="3">
    <location>
        <begin position="12"/>
        <end position="34"/>
    </location>
</feature>
<comment type="subcellular location">
    <subcellularLocation>
        <location evidence="1">Cell surface</location>
    </subcellularLocation>
</comment>
<keyword evidence="3" id="KW-0812">Transmembrane</keyword>
<dbReference type="Pfam" id="PF07963">
    <property type="entry name" value="N_methyl"/>
    <property type="match status" value="1"/>
</dbReference>
<dbReference type="RefSeq" id="WP_081458705.1">
    <property type="nucleotide sequence ID" value="NZ_JAGYGP010000001.1"/>
</dbReference>
<evidence type="ECO:0000313" key="5">
    <source>
        <dbReference type="Proteomes" id="UP000295681"/>
    </source>
</evidence>
<evidence type="ECO:0000313" key="4">
    <source>
        <dbReference type="EMBL" id="TDG67932.1"/>
    </source>
</evidence>
<dbReference type="PROSITE" id="PS00409">
    <property type="entry name" value="PROKAR_NTER_METHYL"/>
    <property type="match status" value="1"/>
</dbReference>
<evidence type="ECO:0008006" key="6">
    <source>
        <dbReference type="Google" id="ProtNLM"/>
    </source>
</evidence>
<keyword evidence="2" id="KW-0178">Competence</keyword>
<keyword evidence="3" id="KW-1133">Transmembrane helix</keyword>
<dbReference type="GO" id="GO:0030420">
    <property type="term" value="P:establishment of competence for transformation"/>
    <property type="evidence" value="ECO:0007669"/>
    <property type="project" value="UniProtKB-KW"/>
</dbReference>
<organism evidence="4 5">
    <name type="scientific">Leuconostoc fallax</name>
    <dbReference type="NCBI Taxonomy" id="1251"/>
    <lineage>
        <taxon>Bacteria</taxon>
        <taxon>Bacillati</taxon>
        <taxon>Bacillota</taxon>
        <taxon>Bacilli</taxon>
        <taxon>Lactobacillales</taxon>
        <taxon>Lactobacillaceae</taxon>
        <taxon>Leuconostoc</taxon>
    </lineage>
</organism>
<comment type="caution">
    <text evidence="4">The sequence shown here is derived from an EMBL/GenBank/DDBJ whole genome shotgun (WGS) entry which is preliminary data.</text>
</comment>
<keyword evidence="3" id="KW-0472">Membrane</keyword>
<name>A0A4R5N7R1_9LACO</name>
<keyword evidence="5" id="KW-1185">Reference proteome</keyword>